<keyword evidence="4" id="KW-0677">Repeat</keyword>
<dbReference type="InterPro" id="IPR013087">
    <property type="entry name" value="Znf_C2H2_type"/>
</dbReference>
<evidence type="ECO:0000256" key="9">
    <source>
        <dbReference type="ARBA" id="ARBA00023163"/>
    </source>
</evidence>
<dbReference type="AlphaFoldDB" id="E2BJA5"/>
<keyword evidence="6" id="KW-0862">Zinc</keyword>
<evidence type="ECO:0000256" key="10">
    <source>
        <dbReference type="ARBA" id="ARBA00023242"/>
    </source>
</evidence>
<evidence type="ECO:0000256" key="6">
    <source>
        <dbReference type="ARBA" id="ARBA00022833"/>
    </source>
</evidence>
<evidence type="ECO:0000256" key="4">
    <source>
        <dbReference type="ARBA" id="ARBA00022737"/>
    </source>
</evidence>
<dbReference type="FunFam" id="3.30.160.60:FF:000075">
    <property type="entry name" value="Putative zinc finger protein 536"/>
    <property type="match status" value="1"/>
</dbReference>
<evidence type="ECO:0000256" key="1">
    <source>
        <dbReference type="ARBA" id="ARBA00004123"/>
    </source>
</evidence>
<keyword evidence="5 11" id="KW-0863">Zinc-finger</keyword>
<dbReference type="Pfam" id="PF13909">
    <property type="entry name" value="zf-H2C2_5"/>
    <property type="match status" value="1"/>
</dbReference>
<keyword evidence="10" id="KW-0539">Nucleus</keyword>
<proteinExistence type="inferred from homology"/>
<dbReference type="SUPFAM" id="SSF57667">
    <property type="entry name" value="beta-beta-alpha zinc fingers"/>
    <property type="match status" value="1"/>
</dbReference>
<name>E2BJA5_HARSA</name>
<evidence type="ECO:0000256" key="2">
    <source>
        <dbReference type="ARBA" id="ARBA00006991"/>
    </source>
</evidence>
<dbReference type="EMBL" id="GL448558">
    <property type="protein sequence ID" value="EFN84255.1"/>
    <property type="molecule type" value="Genomic_DNA"/>
</dbReference>
<evidence type="ECO:0000313" key="14">
    <source>
        <dbReference type="Proteomes" id="UP000008237"/>
    </source>
</evidence>
<dbReference type="Proteomes" id="UP000008237">
    <property type="component" value="Unassembled WGS sequence"/>
</dbReference>
<evidence type="ECO:0000256" key="3">
    <source>
        <dbReference type="ARBA" id="ARBA00022723"/>
    </source>
</evidence>
<comment type="similarity">
    <text evidence="2">Belongs to the krueppel C2H2-type zinc-finger protein family.</text>
</comment>
<sequence>MSPVRCVYEMYVANHSVFSTGGYKQKAPHCVNFMGTRKKPRKQNVRSRKKKYPCPNCSETFEWNYTLRRHLRDECTEPCFKCPYCDYRGSWKSDVTRHIKRKHKNCKVHVLTTKF</sequence>
<evidence type="ECO:0000313" key="13">
    <source>
        <dbReference type="EMBL" id="EFN84255.1"/>
    </source>
</evidence>
<dbReference type="OrthoDB" id="407106at2759"/>
<dbReference type="Gene3D" id="3.30.160.60">
    <property type="entry name" value="Classic Zinc Finger"/>
    <property type="match status" value="2"/>
</dbReference>
<evidence type="ECO:0000256" key="8">
    <source>
        <dbReference type="ARBA" id="ARBA00023125"/>
    </source>
</evidence>
<dbReference type="InParanoid" id="E2BJA5"/>
<keyword evidence="9" id="KW-0804">Transcription</keyword>
<evidence type="ECO:0000256" key="11">
    <source>
        <dbReference type="PROSITE-ProRule" id="PRU00042"/>
    </source>
</evidence>
<evidence type="ECO:0000259" key="12">
    <source>
        <dbReference type="PROSITE" id="PS50157"/>
    </source>
</evidence>
<keyword evidence="7" id="KW-0805">Transcription regulation</keyword>
<dbReference type="SMART" id="SM00355">
    <property type="entry name" value="ZnF_C2H2"/>
    <property type="match status" value="2"/>
</dbReference>
<keyword evidence="14" id="KW-1185">Reference proteome</keyword>
<dbReference type="InterPro" id="IPR036236">
    <property type="entry name" value="Znf_C2H2_sf"/>
</dbReference>
<accession>E2BJA5</accession>
<dbReference type="Pfam" id="PF00096">
    <property type="entry name" value="zf-C2H2"/>
    <property type="match status" value="1"/>
</dbReference>
<dbReference type="GO" id="GO:0005634">
    <property type="term" value="C:nucleus"/>
    <property type="evidence" value="ECO:0007669"/>
    <property type="project" value="UniProtKB-SubCell"/>
</dbReference>
<evidence type="ECO:0000256" key="5">
    <source>
        <dbReference type="ARBA" id="ARBA00022771"/>
    </source>
</evidence>
<feature type="domain" description="C2H2-type" evidence="12">
    <location>
        <begin position="52"/>
        <end position="72"/>
    </location>
</feature>
<dbReference type="PROSITE" id="PS50157">
    <property type="entry name" value="ZINC_FINGER_C2H2_2"/>
    <property type="match status" value="1"/>
</dbReference>
<dbReference type="GO" id="GO:0008270">
    <property type="term" value="F:zinc ion binding"/>
    <property type="evidence" value="ECO:0007669"/>
    <property type="project" value="UniProtKB-KW"/>
</dbReference>
<gene>
    <name evidence="13" type="ORF">EAI_10043</name>
</gene>
<keyword evidence="3" id="KW-0479">Metal-binding</keyword>
<comment type="subcellular location">
    <subcellularLocation>
        <location evidence="1">Nucleus</location>
    </subcellularLocation>
</comment>
<evidence type="ECO:0000256" key="7">
    <source>
        <dbReference type="ARBA" id="ARBA00023015"/>
    </source>
</evidence>
<protein>
    <submittedName>
        <fullName evidence="13">Longitudinals lacking protein, isoforms F/I/K/T</fullName>
    </submittedName>
</protein>
<reference evidence="13 14" key="1">
    <citation type="journal article" date="2010" name="Science">
        <title>Genomic comparison of the ants Camponotus floridanus and Harpegnathos saltator.</title>
        <authorList>
            <person name="Bonasio R."/>
            <person name="Zhang G."/>
            <person name="Ye C."/>
            <person name="Mutti N.S."/>
            <person name="Fang X."/>
            <person name="Qin N."/>
            <person name="Donahue G."/>
            <person name="Yang P."/>
            <person name="Li Q."/>
            <person name="Li C."/>
            <person name="Zhang P."/>
            <person name="Huang Z."/>
            <person name="Berger S.L."/>
            <person name="Reinberg D."/>
            <person name="Wang J."/>
            <person name="Liebig J."/>
        </authorList>
    </citation>
    <scope>NUCLEOTIDE SEQUENCE [LARGE SCALE GENOMIC DNA]</scope>
    <source>
        <strain evidence="13 14">R22 G/1</strain>
    </source>
</reference>
<dbReference type="GO" id="GO:0003677">
    <property type="term" value="F:DNA binding"/>
    <property type="evidence" value="ECO:0007669"/>
    <property type="project" value="UniProtKB-KW"/>
</dbReference>
<keyword evidence="8" id="KW-0238">DNA-binding</keyword>
<dbReference type="OMA" id="YEMYVAN"/>
<organism evidence="14">
    <name type="scientific">Harpegnathos saltator</name>
    <name type="common">Jerdon's jumping ant</name>
    <dbReference type="NCBI Taxonomy" id="610380"/>
    <lineage>
        <taxon>Eukaryota</taxon>
        <taxon>Metazoa</taxon>
        <taxon>Ecdysozoa</taxon>
        <taxon>Arthropoda</taxon>
        <taxon>Hexapoda</taxon>
        <taxon>Insecta</taxon>
        <taxon>Pterygota</taxon>
        <taxon>Neoptera</taxon>
        <taxon>Endopterygota</taxon>
        <taxon>Hymenoptera</taxon>
        <taxon>Apocrita</taxon>
        <taxon>Aculeata</taxon>
        <taxon>Formicoidea</taxon>
        <taxon>Formicidae</taxon>
        <taxon>Ponerinae</taxon>
        <taxon>Ponerini</taxon>
        <taxon>Harpegnathos</taxon>
    </lineage>
</organism>